<name>A0A077DH56_9BURK</name>
<dbReference type="SUPFAM" id="SSF52540">
    <property type="entry name" value="P-loop containing nucleoside triphosphate hydrolases"/>
    <property type="match status" value="1"/>
</dbReference>
<evidence type="ECO:0000256" key="2">
    <source>
        <dbReference type="ARBA" id="ARBA00052296"/>
    </source>
</evidence>
<dbReference type="Pfam" id="PF02374">
    <property type="entry name" value="ArsA_ATPase"/>
    <property type="match status" value="1"/>
</dbReference>
<reference evidence="5 6" key="1">
    <citation type="journal article" date="2014" name="BMC Genomics">
        <title>A genomic perspective on a new bacterial genus and species from the Alcaligenaceae family, Basilea psittacipulmonis.</title>
        <authorList>
            <person name="Whiteson K.L."/>
            <person name="Hernandez D."/>
            <person name="Lazarevic V."/>
            <person name="Gaia N."/>
            <person name="Farinelli L."/>
            <person name="Francois P."/>
            <person name="Pilo P."/>
            <person name="Frey J."/>
            <person name="Schrenzel J."/>
        </authorList>
    </citation>
    <scope>NUCLEOTIDE SEQUENCE [LARGE SCALE GENOMIC DNA]</scope>
    <source>
        <strain evidence="5 6">DSM 24701</strain>
    </source>
</reference>
<dbReference type="EMBL" id="CP009238">
    <property type="protein sequence ID" value="AIL32772.1"/>
    <property type="molecule type" value="Genomic_DNA"/>
</dbReference>
<evidence type="ECO:0000313" key="6">
    <source>
        <dbReference type="Proteomes" id="UP000028945"/>
    </source>
</evidence>
<proteinExistence type="inferred from homology"/>
<dbReference type="HOGENOM" id="CLU_040761_4_0_4"/>
<evidence type="ECO:0000256" key="3">
    <source>
        <dbReference type="ARBA" id="ARBA00066752"/>
    </source>
</evidence>
<dbReference type="CDD" id="cd02035">
    <property type="entry name" value="ArsA"/>
    <property type="match status" value="1"/>
</dbReference>
<dbReference type="GO" id="GO:0016887">
    <property type="term" value="F:ATP hydrolysis activity"/>
    <property type="evidence" value="ECO:0007669"/>
    <property type="project" value="InterPro"/>
</dbReference>
<comment type="similarity">
    <text evidence="1">Belongs to the arsA ATPase family.</text>
</comment>
<dbReference type="RefSeq" id="WP_038499850.1">
    <property type="nucleotide sequence ID" value="NZ_AFWK01000045.1"/>
</dbReference>
<dbReference type="STRING" id="1072685.IX83_05120"/>
<feature type="domain" description="ArsA/GET3 Anion-transporting ATPase-like" evidence="4">
    <location>
        <begin position="12"/>
        <end position="320"/>
    </location>
</feature>
<dbReference type="GO" id="GO:0005524">
    <property type="term" value="F:ATP binding"/>
    <property type="evidence" value="ECO:0007669"/>
    <property type="project" value="InterPro"/>
</dbReference>
<dbReference type="KEGG" id="bpsi:IX83_05120"/>
<dbReference type="InterPro" id="IPR016300">
    <property type="entry name" value="ATPase_ArsA/GET3"/>
</dbReference>
<evidence type="ECO:0000313" key="5">
    <source>
        <dbReference type="EMBL" id="AIL32772.1"/>
    </source>
</evidence>
<dbReference type="InterPro" id="IPR027417">
    <property type="entry name" value="P-loop_NTPase"/>
</dbReference>
<dbReference type="eggNOG" id="COG0003">
    <property type="taxonomic scope" value="Bacteria"/>
</dbReference>
<sequence length="322" mass="36243">MSFLLDLFNRPIIFVGGKGGVGKTTSAACIAVRLSTEKKKTLIISTDPAHSLGDALDRPLSGEITSITPYLDAIELDTQKIVDMHFKQIEDNVRQYTNPDMFPKVQEFLKLSKQAPGAEEAAILEAICTYLVRFQDWGYDHIIFDTAPTGHTLRLLTLPEMMQAWTDGLIAQQQRQQKMREAASRLTSAAPVEQAKSLSSQRWLQAQEILLKRRQLFSQARDILHDAQRCAIVLVLIPEILPFEETKRAVSQLNQIHLPCAGLIINQVIDQNQADAFWQNRAKRQLQVLSMINEEFASLSKHFVALQDKDIRGLEALEALLA</sequence>
<comment type="catalytic activity">
    <reaction evidence="2">
        <text>arsenite(in) + ATP + H2O = arsenite(out) + ADP + phosphate + H(+)</text>
        <dbReference type="Rhea" id="RHEA:11348"/>
        <dbReference type="ChEBI" id="CHEBI:15377"/>
        <dbReference type="ChEBI" id="CHEBI:15378"/>
        <dbReference type="ChEBI" id="CHEBI:29242"/>
        <dbReference type="ChEBI" id="CHEBI:30616"/>
        <dbReference type="ChEBI" id="CHEBI:43474"/>
        <dbReference type="ChEBI" id="CHEBI:456216"/>
        <dbReference type="EC" id="7.3.2.7"/>
    </reaction>
</comment>
<dbReference type="NCBIfam" id="TIGR00345">
    <property type="entry name" value="GET3_arsA_TRC40"/>
    <property type="match status" value="1"/>
</dbReference>
<dbReference type="InterPro" id="IPR025723">
    <property type="entry name" value="ArsA/GET3_ATPase-like"/>
</dbReference>
<gene>
    <name evidence="5" type="ORF">IX83_05120</name>
</gene>
<evidence type="ECO:0000256" key="1">
    <source>
        <dbReference type="ARBA" id="ARBA00011040"/>
    </source>
</evidence>
<keyword evidence="6" id="KW-1185">Reference proteome</keyword>
<dbReference type="GO" id="GO:0015446">
    <property type="term" value="F:ATPase-coupled arsenite transmembrane transporter activity"/>
    <property type="evidence" value="ECO:0007669"/>
    <property type="project" value="UniProtKB-EC"/>
</dbReference>
<organism evidence="5 6">
    <name type="scientific">Basilea psittacipulmonis DSM 24701</name>
    <dbReference type="NCBI Taxonomy" id="1072685"/>
    <lineage>
        <taxon>Bacteria</taxon>
        <taxon>Pseudomonadati</taxon>
        <taxon>Pseudomonadota</taxon>
        <taxon>Betaproteobacteria</taxon>
        <taxon>Burkholderiales</taxon>
        <taxon>Alcaligenaceae</taxon>
        <taxon>Basilea</taxon>
    </lineage>
</organism>
<accession>A0A077DH56</accession>
<dbReference type="AlphaFoldDB" id="A0A077DH56"/>
<dbReference type="PANTHER" id="PTHR10803">
    <property type="entry name" value="ARSENICAL PUMP-DRIVING ATPASE ARSENITE-TRANSLOCATING ATPASE"/>
    <property type="match status" value="1"/>
</dbReference>
<dbReference type="Proteomes" id="UP000028945">
    <property type="component" value="Chromosome"/>
</dbReference>
<dbReference type="EC" id="7.3.2.7" evidence="3"/>
<dbReference type="Gene3D" id="3.40.50.300">
    <property type="entry name" value="P-loop containing nucleotide triphosphate hydrolases"/>
    <property type="match status" value="1"/>
</dbReference>
<evidence type="ECO:0000259" key="4">
    <source>
        <dbReference type="Pfam" id="PF02374"/>
    </source>
</evidence>
<protein>
    <recommendedName>
        <fullName evidence="3">arsenite-transporting ATPase</fullName>
        <ecNumber evidence="3">7.3.2.7</ecNumber>
    </recommendedName>
</protein>
<dbReference type="PANTHER" id="PTHR10803:SF3">
    <property type="entry name" value="ATPASE GET3"/>
    <property type="match status" value="1"/>
</dbReference>